<dbReference type="SUPFAM" id="SSF46785">
    <property type="entry name" value="Winged helix' DNA-binding domain"/>
    <property type="match status" value="1"/>
</dbReference>
<gene>
    <name evidence="6" type="ORF">Q4568_16940</name>
</gene>
<dbReference type="Gene3D" id="1.10.10.10">
    <property type="entry name" value="Winged helix-like DNA-binding domain superfamily/Winged helix DNA-binding domain"/>
    <property type="match status" value="1"/>
</dbReference>
<comment type="similarity">
    <text evidence="1">Belongs to the LysR transcriptional regulatory family.</text>
</comment>
<dbReference type="Pfam" id="PF03466">
    <property type="entry name" value="LysR_substrate"/>
    <property type="match status" value="1"/>
</dbReference>
<evidence type="ECO:0000313" key="6">
    <source>
        <dbReference type="EMBL" id="MDO6544230.1"/>
    </source>
</evidence>
<reference evidence="6" key="1">
    <citation type="submission" date="2023-07" db="EMBL/GenBank/DDBJ databases">
        <title>Genome content predicts the carbon catabolic preferences of heterotrophic bacteria.</title>
        <authorList>
            <person name="Gralka M."/>
        </authorList>
    </citation>
    <scope>NUCLEOTIDE SEQUENCE</scope>
    <source>
        <strain evidence="6">G2M05</strain>
    </source>
</reference>
<keyword evidence="4" id="KW-0804">Transcription</keyword>
<dbReference type="CDD" id="cd05466">
    <property type="entry name" value="PBP2_LTTR_substrate"/>
    <property type="match status" value="1"/>
</dbReference>
<dbReference type="Pfam" id="PF00126">
    <property type="entry name" value="HTH_1"/>
    <property type="match status" value="1"/>
</dbReference>
<dbReference type="Proteomes" id="UP001170624">
    <property type="component" value="Unassembled WGS sequence"/>
</dbReference>
<evidence type="ECO:0000256" key="4">
    <source>
        <dbReference type="ARBA" id="ARBA00023163"/>
    </source>
</evidence>
<dbReference type="InterPro" id="IPR036390">
    <property type="entry name" value="WH_DNA-bd_sf"/>
</dbReference>
<accession>A0AAW7Y8F3</accession>
<dbReference type="RefSeq" id="WP_281222333.1">
    <property type="nucleotide sequence ID" value="NZ_CANMLA010000005.1"/>
</dbReference>
<dbReference type="SUPFAM" id="SSF53850">
    <property type="entry name" value="Periplasmic binding protein-like II"/>
    <property type="match status" value="1"/>
</dbReference>
<evidence type="ECO:0000256" key="1">
    <source>
        <dbReference type="ARBA" id="ARBA00009437"/>
    </source>
</evidence>
<evidence type="ECO:0000256" key="3">
    <source>
        <dbReference type="ARBA" id="ARBA00023125"/>
    </source>
</evidence>
<dbReference type="GO" id="GO:0003700">
    <property type="term" value="F:DNA-binding transcription factor activity"/>
    <property type="evidence" value="ECO:0007669"/>
    <property type="project" value="InterPro"/>
</dbReference>
<dbReference type="PANTHER" id="PTHR30126:SF91">
    <property type="entry name" value="LYSR FAMILY TRANSCRIPTIONAL REGULATOR"/>
    <property type="match status" value="1"/>
</dbReference>
<evidence type="ECO:0000256" key="2">
    <source>
        <dbReference type="ARBA" id="ARBA00023015"/>
    </source>
</evidence>
<protein>
    <submittedName>
        <fullName evidence="6">LysR family transcriptional regulator</fullName>
    </submittedName>
</protein>
<dbReference type="InterPro" id="IPR036388">
    <property type="entry name" value="WH-like_DNA-bd_sf"/>
</dbReference>
<dbReference type="PANTHER" id="PTHR30126">
    <property type="entry name" value="HTH-TYPE TRANSCRIPTIONAL REGULATOR"/>
    <property type="match status" value="1"/>
</dbReference>
<dbReference type="InterPro" id="IPR005119">
    <property type="entry name" value="LysR_subst-bd"/>
</dbReference>
<dbReference type="Gene3D" id="3.40.190.290">
    <property type="match status" value="1"/>
</dbReference>
<dbReference type="AlphaFoldDB" id="A0AAW7Y8F3"/>
<keyword evidence="3" id="KW-0238">DNA-binding</keyword>
<proteinExistence type="inferred from homology"/>
<sequence length="302" mass="33713">MMQSDCLKALLAVKDAGSISTAAKIVGKSPSQLSAWLTSLEIDIGVTLINREGYRAYLTPEGEVIARHAKDVLSELANIDSKIVASASRDHDQLNIALLDALPVEPFRDALWQLQQYKRDIGLNINHLHTNNILDGIDQGALDFGVIFFHGNVYPGMTEHIIGYTEIVTVVATNHVLAQKKHEFSTDERLGHLQLLPSSYLGFGIDKVSKYSENYWLLDNFEMLLALLEKGVGWTELPRHWVDPLLKAGKLVQLKPKGVSALWWPLQLVWQKHRPLNSTDLWLIDKMTNPKPGLAVAGLPFL</sequence>
<name>A0AAW7Y8F3_9GAMM</name>
<evidence type="ECO:0000259" key="5">
    <source>
        <dbReference type="PROSITE" id="PS50931"/>
    </source>
</evidence>
<dbReference type="GO" id="GO:0000976">
    <property type="term" value="F:transcription cis-regulatory region binding"/>
    <property type="evidence" value="ECO:0007669"/>
    <property type="project" value="TreeGrafter"/>
</dbReference>
<dbReference type="EMBL" id="JAUOPU010000021">
    <property type="protein sequence ID" value="MDO6544230.1"/>
    <property type="molecule type" value="Genomic_DNA"/>
</dbReference>
<organism evidence="6 7">
    <name type="scientific">Photobacterium sanguinicancri</name>
    <dbReference type="NCBI Taxonomy" id="875932"/>
    <lineage>
        <taxon>Bacteria</taxon>
        <taxon>Pseudomonadati</taxon>
        <taxon>Pseudomonadota</taxon>
        <taxon>Gammaproteobacteria</taxon>
        <taxon>Vibrionales</taxon>
        <taxon>Vibrionaceae</taxon>
        <taxon>Photobacterium</taxon>
    </lineage>
</organism>
<dbReference type="PROSITE" id="PS50931">
    <property type="entry name" value="HTH_LYSR"/>
    <property type="match status" value="1"/>
</dbReference>
<keyword evidence="2" id="KW-0805">Transcription regulation</keyword>
<comment type="caution">
    <text evidence="6">The sequence shown here is derived from an EMBL/GenBank/DDBJ whole genome shotgun (WGS) entry which is preliminary data.</text>
</comment>
<evidence type="ECO:0000313" key="7">
    <source>
        <dbReference type="Proteomes" id="UP001170624"/>
    </source>
</evidence>
<feature type="domain" description="HTH lysR-type" evidence="5">
    <location>
        <begin position="2"/>
        <end position="59"/>
    </location>
</feature>
<dbReference type="InterPro" id="IPR000847">
    <property type="entry name" value="LysR_HTH_N"/>
</dbReference>